<feature type="compositionally biased region" description="Acidic residues" evidence="1">
    <location>
        <begin position="207"/>
        <end position="217"/>
    </location>
</feature>
<dbReference type="InterPro" id="IPR028002">
    <property type="entry name" value="Myb_DNA-bind_5"/>
</dbReference>
<gene>
    <name evidence="4" type="primary">LOC113059834</name>
</gene>
<evidence type="ECO:0000313" key="3">
    <source>
        <dbReference type="Proteomes" id="UP000515129"/>
    </source>
</evidence>
<organism evidence="3 4">
    <name type="scientific">Carassius auratus</name>
    <name type="common">Goldfish</name>
    <dbReference type="NCBI Taxonomy" id="7957"/>
    <lineage>
        <taxon>Eukaryota</taxon>
        <taxon>Metazoa</taxon>
        <taxon>Chordata</taxon>
        <taxon>Craniata</taxon>
        <taxon>Vertebrata</taxon>
        <taxon>Euteleostomi</taxon>
        <taxon>Actinopterygii</taxon>
        <taxon>Neopterygii</taxon>
        <taxon>Teleostei</taxon>
        <taxon>Ostariophysi</taxon>
        <taxon>Cypriniformes</taxon>
        <taxon>Cyprinidae</taxon>
        <taxon>Cyprininae</taxon>
        <taxon>Carassius</taxon>
    </lineage>
</organism>
<dbReference type="AlphaFoldDB" id="A0A6P6LI18"/>
<dbReference type="Pfam" id="PF13873">
    <property type="entry name" value="Myb_DNA-bind_5"/>
    <property type="match status" value="1"/>
</dbReference>
<name>A0A6P6LI18_CARAU</name>
<dbReference type="GeneID" id="113059834"/>
<dbReference type="RefSeq" id="XP_026084243.1">
    <property type="nucleotide sequence ID" value="XM_026228458.1"/>
</dbReference>
<dbReference type="OrthoDB" id="9890814at2759"/>
<dbReference type="InterPro" id="IPR042383">
    <property type="entry name" value="FSBP"/>
</dbReference>
<evidence type="ECO:0000313" key="4">
    <source>
        <dbReference type="RefSeq" id="XP_026084243.1"/>
    </source>
</evidence>
<dbReference type="Proteomes" id="UP000515129">
    <property type="component" value="Chromosome 41"/>
</dbReference>
<evidence type="ECO:0000259" key="2">
    <source>
        <dbReference type="Pfam" id="PF13873"/>
    </source>
</evidence>
<dbReference type="KEGG" id="caua:113059834"/>
<dbReference type="PANTHER" id="PTHR15386">
    <property type="entry name" value="FIBRINOGEN SILENCER-BINDING PROTEIN"/>
    <property type="match status" value="1"/>
</dbReference>
<feature type="region of interest" description="Disordered" evidence="1">
    <location>
        <begin position="189"/>
        <end position="249"/>
    </location>
</feature>
<reference evidence="4" key="1">
    <citation type="submission" date="2025-08" db="UniProtKB">
        <authorList>
            <consortium name="RefSeq"/>
        </authorList>
    </citation>
    <scope>IDENTIFICATION</scope>
    <source>
        <strain evidence="4">Wakin</strain>
        <tissue evidence="4">Muscle</tissue>
    </source>
</reference>
<evidence type="ECO:0000256" key="1">
    <source>
        <dbReference type="SAM" id="MobiDB-lite"/>
    </source>
</evidence>
<accession>A0A6P6LI18</accession>
<keyword evidence="3" id="KW-1185">Reference proteome</keyword>
<sequence length="327" mass="37120">MSTLFMSNSMVGKARSSNFTLSEKLDLLRLVQPHIRILEEHTNKHAVIVDKNRCWDSIAESYNSFGGERPPRTAQGLRTLYKRLKESAKQEVLQRSHAQPEYRSSISEPTKRIMEMIPQLFHVGDKEPNALHRLQFKRNSPVEQPGSSLSLPALSDYLTVAAVRVGTEEDVKPPPDIRLIASHSSPVTIATPSSQAHHGPNERENEVVEEEEDEEEELASHVYAASLSPCPSSVHLPPSPSGHGPRRSAYQRGRAMFRNPVFEAEALQMMREEHELLLANHRKLGLYLEEKREGLKRKQQLEEELLRSRVKVEKLRAARLRQGLALM</sequence>
<dbReference type="PANTHER" id="PTHR15386:SF0">
    <property type="entry name" value="FIBRINOGEN SILENCER-BINDING PROTEIN"/>
    <property type="match status" value="1"/>
</dbReference>
<protein>
    <submittedName>
        <fullName evidence="4">Fibrinogen silencer-binding protein</fullName>
    </submittedName>
</protein>
<proteinExistence type="predicted"/>
<feature type="compositionally biased region" description="Low complexity" evidence="1">
    <location>
        <begin position="226"/>
        <end position="236"/>
    </location>
</feature>
<feature type="domain" description="Myb/SANT-like DNA-binding" evidence="2">
    <location>
        <begin position="15"/>
        <end position="94"/>
    </location>
</feature>